<evidence type="ECO:0000313" key="2">
    <source>
        <dbReference type="Proteomes" id="UP000266673"/>
    </source>
</evidence>
<gene>
    <name evidence="1" type="ORF">C2G38_2222008</name>
</gene>
<dbReference type="Proteomes" id="UP000266673">
    <property type="component" value="Unassembled WGS sequence"/>
</dbReference>
<protein>
    <submittedName>
        <fullName evidence="1">Uncharacterized protein</fullName>
    </submittedName>
</protein>
<dbReference type="STRING" id="44941.A0A397U312"/>
<proteinExistence type="predicted"/>
<accession>A0A397U312</accession>
<organism evidence="1 2">
    <name type="scientific">Gigaspora rosea</name>
    <dbReference type="NCBI Taxonomy" id="44941"/>
    <lineage>
        <taxon>Eukaryota</taxon>
        <taxon>Fungi</taxon>
        <taxon>Fungi incertae sedis</taxon>
        <taxon>Mucoromycota</taxon>
        <taxon>Glomeromycotina</taxon>
        <taxon>Glomeromycetes</taxon>
        <taxon>Diversisporales</taxon>
        <taxon>Gigasporaceae</taxon>
        <taxon>Gigaspora</taxon>
    </lineage>
</organism>
<evidence type="ECO:0000313" key="1">
    <source>
        <dbReference type="EMBL" id="RIB04574.1"/>
    </source>
</evidence>
<reference evidence="1 2" key="1">
    <citation type="submission" date="2018-06" db="EMBL/GenBank/DDBJ databases">
        <title>Comparative genomics reveals the genomic features of Rhizophagus irregularis, R. cerebriforme, R. diaphanum and Gigaspora rosea, and their symbiotic lifestyle signature.</title>
        <authorList>
            <person name="Morin E."/>
            <person name="San Clemente H."/>
            <person name="Chen E.C.H."/>
            <person name="De La Providencia I."/>
            <person name="Hainaut M."/>
            <person name="Kuo A."/>
            <person name="Kohler A."/>
            <person name="Murat C."/>
            <person name="Tang N."/>
            <person name="Roy S."/>
            <person name="Loubradou J."/>
            <person name="Henrissat B."/>
            <person name="Grigoriev I.V."/>
            <person name="Corradi N."/>
            <person name="Roux C."/>
            <person name="Martin F.M."/>
        </authorList>
    </citation>
    <scope>NUCLEOTIDE SEQUENCE [LARGE SCALE GENOMIC DNA]</scope>
    <source>
        <strain evidence="1 2">DAOM 194757</strain>
    </source>
</reference>
<sequence>MLYIANASDLNVDTPERAGEVICSYFFAQNKDISTATELEKIVSKVNNPSVEIEAIITGGIIDFIKLVDRKALFIVDEHGVLFEKDPLRIHLLNPLMQLNFWGKQCKFVCVIFTRIVHAKYEKEYMINGQFQFWVIYVGPLQSNVFDILLQMHPVLRIQGIKEEAKKVNNILNIAQSYYNELLKNEKTRYYNALTSMFLSSKPVKQFAWKFLDLGLVYRYKEEATHYLPLCTPAQKALLQMYMTFELAEEIKNQLRVGSLNGDQFEDALFKRLVCQYNRTIQLNATDLNNKNKTVITLHFNDYVLIKNPQLPYIAKNKLPPKISYPQF</sequence>
<name>A0A397U312_9GLOM</name>
<comment type="caution">
    <text evidence="1">The sequence shown here is derived from an EMBL/GenBank/DDBJ whole genome shotgun (WGS) entry which is preliminary data.</text>
</comment>
<dbReference type="EMBL" id="QKWP01002152">
    <property type="protein sequence ID" value="RIB04574.1"/>
    <property type="molecule type" value="Genomic_DNA"/>
</dbReference>
<keyword evidence="2" id="KW-1185">Reference proteome</keyword>
<dbReference type="AlphaFoldDB" id="A0A397U312"/>
<dbReference type="OrthoDB" id="2303713at2759"/>